<gene>
    <name evidence="2" type="ORF">SMTD_LOCUS12210</name>
</gene>
<dbReference type="AlphaFoldDB" id="A0A3P8E8H5"/>
<feature type="compositionally biased region" description="Low complexity" evidence="1">
    <location>
        <begin position="124"/>
        <end position="154"/>
    </location>
</feature>
<evidence type="ECO:0000313" key="3">
    <source>
        <dbReference type="Proteomes" id="UP000269396"/>
    </source>
</evidence>
<name>A0A3P8E8H5_9TREM</name>
<feature type="compositionally biased region" description="Basic and acidic residues" evidence="1">
    <location>
        <begin position="290"/>
        <end position="300"/>
    </location>
</feature>
<feature type="region of interest" description="Disordered" evidence="1">
    <location>
        <begin position="252"/>
        <end position="308"/>
    </location>
</feature>
<protein>
    <submittedName>
        <fullName evidence="2">Uncharacterized protein</fullName>
    </submittedName>
</protein>
<feature type="region of interest" description="Disordered" evidence="1">
    <location>
        <begin position="1"/>
        <end position="31"/>
    </location>
</feature>
<sequence>MSIPSAETPVIFNKSIQPPKSQHDDAYDKSHSNEIVIFDDAAQDVSKTPDHESCFETLSCIKNLNKMNYESYKHPHELNTIQISNKKSQKLEIKVPFQSSPSDPPIKISSQSTHLVDLPAMNNLSTLQSPSSSSLSSSSSSTLSPQSSMNSPSSIGSKQTMPPLSSSDKPQSLESYATSDTLKAELKALLTSSLINSIISHNSSVTTDTNDLKKLFSSQSYLLSSLSGIYRNAKTQTTEISSETELPYPTTSISSISSLNPSQLSSSPKNAQLKKLSDNTINDQQSNENSTERPLCDGHADNQSINSNYSNKLTVNSDLIKTIKQRILNKYINANKEWLVTLSGLNNGKLLQTHSSSSSHSKSSVEFHCLSEVTDPKEIDWSETRSDSSSLRSKQICISKSPETHENFSSSQTISPLSMIYSARFKPLPRLEEATSEESIHTVQVTSDFNNLSNTPSSWTDSRKSSEFGNLSIYSTINSSTAYMPDNSVKNENTNSSIQNVLNNEVYSHHLSEENDTIKQLLDNIPNTPVESNNNEIVPCLGSKLSSTSLSEKSDNGTLNVQEFGLKIVSCTIPIDDQRNNVITSETPVIINAISSDNIPVENLSENSRPSSPAEGAVSKSSPSYHQNVKFNVSASLPSVFVESMDGCEKYQRQTETVHCSSDNNLKTFMQTNETSLTDSLRSFERHEVRCDLLSNSGTFAAGGFKNQFPDTLSNNVDAKNVSSPTDTLNNKKTTEKPTITHSKCLISKHTIKDFMNNQRDRINSNRVVIKTSNTRKLDSFVCNSSKQRTTRSGIVQSMATNGQRSMKSKPSNVNIPSSTTQITRKSSLKSANVTKLFVNNKQLPSIPVCTSNSTRLSSKQIKTSESYNCTKLNPCNQAKALQMELIQWQQKRLKCYQESRNNEMAISTNNVIPKTNTNCISIDVDNNIPLISDDNVDNIINLKSIPGSIQIKIVVVLQVPAPLSRTALTVDVEDSDFDIGQQLF</sequence>
<organism evidence="2 3">
    <name type="scientific">Schistosoma mattheei</name>
    <dbReference type="NCBI Taxonomy" id="31246"/>
    <lineage>
        <taxon>Eukaryota</taxon>
        <taxon>Metazoa</taxon>
        <taxon>Spiralia</taxon>
        <taxon>Lophotrochozoa</taxon>
        <taxon>Platyhelminthes</taxon>
        <taxon>Trematoda</taxon>
        <taxon>Digenea</taxon>
        <taxon>Strigeidida</taxon>
        <taxon>Schistosomatoidea</taxon>
        <taxon>Schistosomatidae</taxon>
        <taxon>Schistosoma</taxon>
    </lineage>
</organism>
<accession>A0A3P8E8H5</accession>
<dbReference type="EMBL" id="UZAL01032214">
    <property type="protein sequence ID" value="VDP60357.1"/>
    <property type="molecule type" value="Genomic_DNA"/>
</dbReference>
<feature type="compositionally biased region" description="Polar residues" evidence="1">
    <location>
        <begin position="601"/>
        <end position="611"/>
    </location>
</feature>
<feature type="region of interest" description="Disordered" evidence="1">
    <location>
        <begin position="601"/>
        <end position="624"/>
    </location>
</feature>
<dbReference type="Proteomes" id="UP000269396">
    <property type="component" value="Unassembled WGS sequence"/>
</dbReference>
<feature type="compositionally biased region" description="Low complexity" evidence="1">
    <location>
        <begin position="252"/>
        <end position="268"/>
    </location>
</feature>
<proteinExistence type="predicted"/>
<feature type="region of interest" description="Disordered" evidence="1">
    <location>
        <begin position="716"/>
        <end position="736"/>
    </location>
</feature>
<reference evidence="2 3" key="1">
    <citation type="submission" date="2018-11" db="EMBL/GenBank/DDBJ databases">
        <authorList>
            <consortium name="Pathogen Informatics"/>
        </authorList>
    </citation>
    <scope>NUCLEOTIDE SEQUENCE [LARGE SCALE GENOMIC DNA]</scope>
    <source>
        <strain>Denwood</strain>
        <strain evidence="3">Zambia</strain>
    </source>
</reference>
<feature type="compositionally biased region" description="Basic and acidic residues" evidence="1">
    <location>
        <begin position="21"/>
        <end position="31"/>
    </location>
</feature>
<evidence type="ECO:0000313" key="2">
    <source>
        <dbReference type="EMBL" id="VDP60357.1"/>
    </source>
</evidence>
<feature type="compositionally biased region" description="Polar residues" evidence="1">
    <location>
        <begin position="155"/>
        <end position="175"/>
    </location>
</feature>
<feature type="compositionally biased region" description="Polar residues" evidence="1">
    <location>
        <begin position="278"/>
        <end position="289"/>
    </location>
</feature>
<feature type="region of interest" description="Disordered" evidence="1">
    <location>
        <begin position="124"/>
        <end position="175"/>
    </location>
</feature>
<evidence type="ECO:0000256" key="1">
    <source>
        <dbReference type="SAM" id="MobiDB-lite"/>
    </source>
</evidence>
<keyword evidence="3" id="KW-1185">Reference proteome</keyword>